<gene>
    <name evidence="2" type="ORF">Phou_013310</name>
</gene>
<dbReference type="SUPFAM" id="SSF53167">
    <property type="entry name" value="Purine and uridine phosphorylases"/>
    <property type="match status" value="1"/>
</dbReference>
<name>A0A6V8K434_9ACTN</name>
<reference evidence="2 3" key="2">
    <citation type="submission" date="2020-03" db="EMBL/GenBank/DDBJ databases">
        <authorList>
            <person name="Ichikawa N."/>
            <person name="Kimura A."/>
            <person name="Kitahashi Y."/>
            <person name="Uohara A."/>
        </authorList>
    </citation>
    <scope>NUCLEOTIDE SEQUENCE [LARGE SCALE GENOMIC DNA]</scope>
    <source>
        <strain evidence="2 3">NBRC 108639</strain>
    </source>
</reference>
<accession>A0A6V8K434</accession>
<dbReference type="GO" id="GO:0009116">
    <property type="term" value="P:nucleoside metabolic process"/>
    <property type="evidence" value="ECO:0007669"/>
    <property type="project" value="InterPro"/>
</dbReference>
<evidence type="ECO:0000259" key="1">
    <source>
        <dbReference type="Pfam" id="PF01048"/>
    </source>
</evidence>
<dbReference type="GO" id="GO:0008930">
    <property type="term" value="F:methylthioadenosine nucleosidase activity"/>
    <property type="evidence" value="ECO:0007669"/>
    <property type="project" value="TreeGrafter"/>
</dbReference>
<dbReference type="EMBL" id="BLPF01000001">
    <property type="protein sequence ID" value="GFJ77151.1"/>
    <property type="molecule type" value="Genomic_DNA"/>
</dbReference>
<dbReference type="PANTHER" id="PTHR46832">
    <property type="entry name" value="5'-METHYLTHIOADENOSINE/S-ADENOSYLHOMOCYSTEINE NUCLEOSIDASE"/>
    <property type="match status" value="1"/>
</dbReference>
<dbReference type="AlphaFoldDB" id="A0A6V8K434"/>
<dbReference type="Gene3D" id="3.40.50.1580">
    <property type="entry name" value="Nucleoside phosphorylase domain"/>
    <property type="match status" value="1"/>
</dbReference>
<dbReference type="Pfam" id="PF01048">
    <property type="entry name" value="PNP_UDP_1"/>
    <property type="match status" value="1"/>
</dbReference>
<protein>
    <recommendedName>
        <fullName evidence="1">Nucleoside phosphorylase domain-containing protein</fullName>
    </recommendedName>
</protein>
<organism evidence="2 3">
    <name type="scientific">Phytohabitans houttuyneae</name>
    <dbReference type="NCBI Taxonomy" id="1076126"/>
    <lineage>
        <taxon>Bacteria</taxon>
        <taxon>Bacillati</taxon>
        <taxon>Actinomycetota</taxon>
        <taxon>Actinomycetes</taxon>
        <taxon>Micromonosporales</taxon>
        <taxon>Micromonosporaceae</taxon>
    </lineage>
</organism>
<dbReference type="RefSeq" id="WP_173054417.1">
    <property type="nucleotide sequence ID" value="NZ_BAABGO010000005.1"/>
</dbReference>
<sequence>MVFAPTIGIVTALPEEFAAMEALLDGAAAVAVDDDRAPYIAGELPSLVPGRPHQVALTIIGDAGNDAAATACTNLARTFRSTNIVVMVGIAAGVPSPDQPERHVRLGDVVVASWGVIGFDHVDQLADGPRLRHGFPVPSPLLVQRAALIEAREYTGRGTWTQWLDLGGSPALPGYGRPAEVDNAVALAGAPGSEVARLEVPAGRGGQPLPRVHYGLIGSSERSLRDARVRDALAARHNLRALEMEGKGIGRSSSLNGLEWFVIRGISDHGDSGTEATWRRYAALAAAAYLRGLLAETPPLAPRGGHPRSGGVARGRAHLVDDLGISLLTASPHGPVESLAVNLRALSVLCERPISLAATDPVELESMISAIIGGLSGLAGTVTPEDAAALSLRARSFIAAADGVLMHARSTYTDRQAEIAGWQYFWSILHGEVEALATLLSALVRA</sequence>
<dbReference type="Proteomes" id="UP000482800">
    <property type="component" value="Unassembled WGS sequence"/>
</dbReference>
<dbReference type="GO" id="GO:0005829">
    <property type="term" value="C:cytosol"/>
    <property type="evidence" value="ECO:0007669"/>
    <property type="project" value="TreeGrafter"/>
</dbReference>
<dbReference type="GO" id="GO:0019284">
    <property type="term" value="P:L-methionine salvage from S-adenosylmethionine"/>
    <property type="evidence" value="ECO:0007669"/>
    <property type="project" value="TreeGrafter"/>
</dbReference>
<comment type="caution">
    <text evidence="2">The sequence shown here is derived from an EMBL/GenBank/DDBJ whole genome shotgun (WGS) entry which is preliminary data.</text>
</comment>
<evidence type="ECO:0000313" key="2">
    <source>
        <dbReference type="EMBL" id="GFJ77151.1"/>
    </source>
</evidence>
<dbReference type="InterPro" id="IPR000845">
    <property type="entry name" value="Nucleoside_phosphorylase_d"/>
</dbReference>
<reference evidence="2 3" key="1">
    <citation type="submission" date="2020-03" db="EMBL/GenBank/DDBJ databases">
        <title>Whole genome shotgun sequence of Phytohabitans houttuyneae NBRC 108639.</title>
        <authorList>
            <person name="Komaki H."/>
            <person name="Tamura T."/>
        </authorList>
    </citation>
    <scope>NUCLEOTIDE SEQUENCE [LARGE SCALE GENOMIC DNA]</scope>
    <source>
        <strain evidence="2 3">NBRC 108639</strain>
    </source>
</reference>
<keyword evidence="3" id="KW-1185">Reference proteome</keyword>
<feature type="domain" description="Nucleoside phosphorylase" evidence="1">
    <location>
        <begin position="6"/>
        <end position="278"/>
    </location>
</feature>
<evidence type="ECO:0000313" key="3">
    <source>
        <dbReference type="Proteomes" id="UP000482800"/>
    </source>
</evidence>
<proteinExistence type="predicted"/>
<dbReference type="PANTHER" id="PTHR46832:SF1">
    <property type="entry name" value="5'-METHYLTHIOADENOSINE_S-ADENOSYLHOMOCYSTEINE NUCLEOSIDASE"/>
    <property type="match status" value="1"/>
</dbReference>
<dbReference type="GO" id="GO:0008782">
    <property type="term" value="F:adenosylhomocysteine nucleosidase activity"/>
    <property type="evidence" value="ECO:0007669"/>
    <property type="project" value="TreeGrafter"/>
</dbReference>
<dbReference type="InterPro" id="IPR035994">
    <property type="entry name" value="Nucleoside_phosphorylase_sf"/>
</dbReference>